<keyword evidence="1" id="KW-0472">Membrane</keyword>
<reference evidence="2 3" key="1">
    <citation type="submission" date="2019-06" db="EMBL/GenBank/DDBJ databases">
        <title>Sequencing the genomes of 1000 actinobacteria strains.</title>
        <authorList>
            <person name="Klenk H.-P."/>
        </authorList>
    </citation>
    <scope>NUCLEOTIDE SEQUENCE [LARGE SCALE GENOMIC DNA]</scope>
    <source>
        <strain evidence="2 3">DSM 102200</strain>
    </source>
</reference>
<dbReference type="EMBL" id="VFOZ01000001">
    <property type="protein sequence ID" value="TQL98552.1"/>
    <property type="molecule type" value="Genomic_DNA"/>
</dbReference>
<accession>A0A543CN90</accession>
<sequence length="191" mass="19593">MTSLITAVWAVAAVWTVAAAQTYSLALRRSRVAVRRGALRARTALLCGVAAGTVVAVAAGFVSVPRALAMAPLLVLPAVMALWRALPPLSELVRTLLTDPWGPSDPRTRRAAADPALTVPPLAALACVPAAALVLTGGWISGVVAYALAAAITTAVAWRAPHRRETAARAGVLRRVVVTATTPTAAGREAA</sequence>
<proteinExistence type="predicted"/>
<dbReference type="AlphaFoldDB" id="A0A543CN90"/>
<keyword evidence="1" id="KW-0812">Transmembrane</keyword>
<name>A0A543CN90_9ACTN</name>
<feature type="transmembrane region" description="Helical" evidence="1">
    <location>
        <begin position="43"/>
        <end position="62"/>
    </location>
</feature>
<keyword evidence="1" id="KW-1133">Transmembrane helix</keyword>
<evidence type="ECO:0000313" key="2">
    <source>
        <dbReference type="EMBL" id="TQL98552.1"/>
    </source>
</evidence>
<organism evidence="2 3">
    <name type="scientific">Actinoallomurus bryophytorum</name>
    <dbReference type="NCBI Taxonomy" id="1490222"/>
    <lineage>
        <taxon>Bacteria</taxon>
        <taxon>Bacillati</taxon>
        <taxon>Actinomycetota</taxon>
        <taxon>Actinomycetes</taxon>
        <taxon>Streptosporangiales</taxon>
        <taxon>Thermomonosporaceae</taxon>
        <taxon>Actinoallomurus</taxon>
    </lineage>
</organism>
<feature type="transmembrane region" description="Helical" evidence="1">
    <location>
        <begin position="139"/>
        <end position="158"/>
    </location>
</feature>
<keyword evidence="3" id="KW-1185">Reference proteome</keyword>
<dbReference type="Proteomes" id="UP000316096">
    <property type="component" value="Unassembled WGS sequence"/>
</dbReference>
<dbReference type="RefSeq" id="WP_141957138.1">
    <property type="nucleotide sequence ID" value="NZ_VFOZ01000001.1"/>
</dbReference>
<gene>
    <name evidence="2" type="ORF">FB559_4178</name>
</gene>
<evidence type="ECO:0000313" key="3">
    <source>
        <dbReference type="Proteomes" id="UP000316096"/>
    </source>
</evidence>
<protein>
    <submittedName>
        <fullName evidence="2">Uncharacterized protein</fullName>
    </submittedName>
</protein>
<comment type="caution">
    <text evidence="2">The sequence shown here is derived from an EMBL/GenBank/DDBJ whole genome shotgun (WGS) entry which is preliminary data.</text>
</comment>
<evidence type="ECO:0000256" key="1">
    <source>
        <dbReference type="SAM" id="Phobius"/>
    </source>
</evidence>